<organism evidence="4 5">
    <name type="scientific">Aliiroseovarius crassostreae</name>
    <dbReference type="NCBI Taxonomy" id="154981"/>
    <lineage>
        <taxon>Bacteria</taxon>
        <taxon>Pseudomonadati</taxon>
        <taxon>Pseudomonadota</taxon>
        <taxon>Alphaproteobacteria</taxon>
        <taxon>Rhodobacterales</taxon>
        <taxon>Paracoccaceae</taxon>
        <taxon>Aliiroseovarius</taxon>
    </lineage>
</organism>
<evidence type="ECO:0000259" key="3">
    <source>
        <dbReference type="Pfam" id="PF21028"/>
    </source>
</evidence>
<keyword evidence="5" id="KW-1185">Reference proteome</keyword>
<protein>
    <recommendedName>
        <fullName evidence="6">Proteophosphoglycan</fullName>
    </recommendedName>
</protein>
<dbReference type="EMBL" id="LKBA01000004">
    <property type="protein sequence ID" value="KPN64395.1"/>
    <property type="molecule type" value="Genomic_DNA"/>
</dbReference>
<dbReference type="Proteomes" id="UP000050471">
    <property type="component" value="Unassembled WGS sequence"/>
</dbReference>
<evidence type="ECO:0000313" key="5">
    <source>
        <dbReference type="Proteomes" id="UP000050471"/>
    </source>
</evidence>
<feature type="region of interest" description="Disordered" evidence="1">
    <location>
        <begin position="1"/>
        <end position="20"/>
    </location>
</feature>
<dbReference type="AlphaFoldDB" id="A0A0N8IBY4"/>
<dbReference type="InterPro" id="IPR023361">
    <property type="entry name" value="DUF1285_beta_roll_sf"/>
</dbReference>
<gene>
    <name evidence="4" type="ORF">AKJ29_17410</name>
</gene>
<dbReference type="RefSeq" id="WP_055188598.1">
    <property type="nucleotide sequence ID" value="NZ_FPBS01000001.1"/>
</dbReference>
<dbReference type="InterPro" id="IPR048342">
    <property type="entry name" value="DUF1285_C"/>
</dbReference>
<feature type="domain" description="DUF1285" evidence="2">
    <location>
        <begin position="35"/>
        <end position="107"/>
    </location>
</feature>
<dbReference type="Pfam" id="PF06938">
    <property type="entry name" value="DUF1285_N"/>
    <property type="match status" value="1"/>
</dbReference>
<evidence type="ECO:0000256" key="1">
    <source>
        <dbReference type="SAM" id="MobiDB-lite"/>
    </source>
</evidence>
<proteinExistence type="predicted"/>
<dbReference type="OrthoDB" id="3078366at2"/>
<dbReference type="Gene3D" id="3.10.540.10">
    <property type="entry name" value="duf1285 like domain"/>
    <property type="match status" value="1"/>
</dbReference>
<comment type="caution">
    <text evidence="4">The sequence shown here is derived from an EMBL/GenBank/DDBJ whole genome shotgun (WGS) entry which is preliminary data.</text>
</comment>
<dbReference type="InterPro" id="IPR048341">
    <property type="entry name" value="DUF1285_N"/>
</dbReference>
<evidence type="ECO:0008006" key="6">
    <source>
        <dbReference type="Google" id="ProtNLM"/>
    </source>
</evidence>
<dbReference type="InterPro" id="IPR010707">
    <property type="entry name" value="DUF1285"/>
</dbReference>
<feature type="domain" description="DUF1285" evidence="3">
    <location>
        <begin position="108"/>
        <end position="202"/>
    </location>
</feature>
<reference evidence="4 5" key="1">
    <citation type="submission" date="2015-09" db="EMBL/GenBank/DDBJ databases">
        <title>Draft genome sequence of Aliiroseovarius crassostreae CV919-312TSm, the causative agent of Roseovarius Oyster Disease (formerly Juvenile Oyster Disease).</title>
        <authorList>
            <person name="Kessner L."/>
            <person name="Spinard E."/>
            <person name="Nelson D."/>
        </authorList>
    </citation>
    <scope>NUCLEOTIDE SEQUENCE [LARGE SCALE GENOMIC DNA]</scope>
    <source>
        <strain evidence="4 5">CV919-312</strain>
    </source>
</reference>
<dbReference type="PIRSF" id="PIRSF029557">
    <property type="entry name" value="UCP029557"/>
    <property type="match status" value="1"/>
</dbReference>
<evidence type="ECO:0000259" key="2">
    <source>
        <dbReference type="Pfam" id="PF06938"/>
    </source>
</evidence>
<dbReference type="STRING" id="154981.AKJ29_17410"/>
<sequence>MTKAPSDGKSPVAGAGPDAKRLSEAVKLAAPKGPPPVHLWHPAFSGDMDMRITRDGAWIHEGRPITRPGLVRLFASILRYDTGEDGNEAGYMLVTPVERFRIQVEDVPFIAEDVDVTGEGHDQRLTFTTNLGDTTTAGPAAALRIELDGPDGAPRPYVRVRGNLDARIDRKTFYRLMDLACPHELEGTRWFGLWSDGVFFPITPADELAP</sequence>
<name>A0A0N8IBY4_9RHOB</name>
<dbReference type="Gene3D" id="2.20.70.10">
    <property type="match status" value="1"/>
</dbReference>
<evidence type="ECO:0000313" key="4">
    <source>
        <dbReference type="EMBL" id="KPN64395.1"/>
    </source>
</evidence>
<dbReference type="Pfam" id="PF21028">
    <property type="entry name" value="DUF1285_C"/>
    <property type="match status" value="1"/>
</dbReference>
<dbReference type="Gene3D" id="2.30.270.10">
    <property type="entry name" value="duf1285 protein"/>
    <property type="match status" value="1"/>
</dbReference>
<accession>A0A0N8IBY4</accession>